<evidence type="ECO:0000256" key="4">
    <source>
        <dbReference type="ARBA" id="ARBA00022989"/>
    </source>
</evidence>
<evidence type="ECO:0000256" key="1">
    <source>
        <dbReference type="ARBA" id="ARBA00004651"/>
    </source>
</evidence>
<dbReference type="Proteomes" id="UP000278222">
    <property type="component" value="Unassembled WGS sequence"/>
</dbReference>
<evidence type="ECO:0000256" key="2">
    <source>
        <dbReference type="ARBA" id="ARBA00022475"/>
    </source>
</evidence>
<dbReference type="RefSeq" id="WP_123690720.1">
    <property type="nucleotide sequence ID" value="NZ_AP019700.1"/>
</dbReference>
<comment type="caution">
    <text evidence="8">The sequence shown here is derived from an EMBL/GenBank/DDBJ whole genome shotgun (WGS) entry which is preliminary data.</text>
</comment>
<dbReference type="InterPro" id="IPR036259">
    <property type="entry name" value="MFS_trans_sf"/>
</dbReference>
<keyword evidence="3 6" id="KW-0812">Transmembrane</keyword>
<keyword evidence="5 6" id="KW-0472">Membrane</keyword>
<dbReference type="PANTHER" id="PTHR43124:SF3">
    <property type="entry name" value="CHLORAMPHENICOL EFFLUX PUMP RV0191"/>
    <property type="match status" value="1"/>
</dbReference>
<evidence type="ECO:0000256" key="3">
    <source>
        <dbReference type="ARBA" id="ARBA00022692"/>
    </source>
</evidence>
<feature type="transmembrane region" description="Helical" evidence="6">
    <location>
        <begin position="14"/>
        <end position="40"/>
    </location>
</feature>
<evidence type="ECO:0000259" key="7">
    <source>
        <dbReference type="PROSITE" id="PS50850"/>
    </source>
</evidence>
<dbReference type="Gene3D" id="1.20.1250.20">
    <property type="entry name" value="MFS general substrate transporter like domains"/>
    <property type="match status" value="1"/>
</dbReference>
<proteinExistence type="predicted"/>
<reference evidence="8 9" key="1">
    <citation type="submission" date="2018-11" db="EMBL/GenBank/DDBJ databases">
        <title>Genomic Encyclopedia of Type Strains, Phase IV (KMG-IV): sequencing the most valuable type-strain genomes for metagenomic binning, comparative biology and taxonomic classification.</title>
        <authorList>
            <person name="Goeker M."/>
        </authorList>
    </citation>
    <scope>NUCLEOTIDE SEQUENCE [LARGE SCALE GENOMIC DNA]</scope>
    <source>
        <strain evidence="8 9">DSM 5900</strain>
    </source>
</reference>
<keyword evidence="9" id="KW-1185">Reference proteome</keyword>
<comment type="subcellular location">
    <subcellularLocation>
        <location evidence="1">Cell membrane</location>
        <topology evidence="1">Multi-pass membrane protein</topology>
    </subcellularLocation>
</comment>
<keyword evidence="2" id="KW-1003">Cell membrane</keyword>
<dbReference type="PROSITE" id="PS50850">
    <property type="entry name" value="MFS"/>
    <property type="match status" value="1"/>
</dbReference>
<dbReference type="PANTHER" id="PTHR43124">
    <property type="entry name" value="PURINE EFFLUX PUMP PBUE"/>
    <property type="match status" value="1"/>
</dbReference>
<feature type="transmembrane region" description="Helical" evidence="6">
    <location>
        <begin position="378"/>
        <end position="396"/>
    </location>
</feature>
<feature type="transmembrane region" description="Helical" evidence="6">
    <location>
        <begin position="140"/>
        <end position="164"/>
    </location>
</feature>
<feature type="transmembrane region" description="Helical" evidence="6">
    <location>
        <begin position="80"/>
        <end position="99"/>
    </location>
</feature>
<feature type="transmembrane region" description="Helical" evidence="6">
    <location>
        <begin position="216"/>
        <end position="245"/>
    </location>
</feature>
<dbReference type="GO" id="GO:0022857">
    <property type="term" value="F:transmembrane transporter activity"/>
    <property type="evidence" value="ECO:0007669"/>
    <property type="project" value="InterPro"/>
</dbReference>
<feature type="transmembrane region" description="Helical" evidence="6">
    <location>
        <begin position="284"/>
        <end position="306"/>
    </location>
</feature>
<evidence type="ECO:0000256" key="5">
    <source>
        <dbReference type="ARBA" id="ARBA00023136"/>
    </source>
</evidence>
<dbReference type="SUPFAM" id="SSF103473">
    <property type="entry name" value="MFS general substrate transporter"/>
    <property type="match status" value="1"/>
</dbReference>
<dbReference type="AlphaFoldDB" id="A0A3N1LKZ6"/>
<organism evidence="8 9">
    <name type="scientific">Stella humosa</name>
    <dbReference type="NCBI Taxonomy" id="94"/>
    <lineage>
        <taxon>Bacteria</taxon>
        <taxon>Pseudomonadati</taxon>
        <taxon>Pseudomonadota</taxon>
        <taxon>Alphaproteobacteria</taxon>
        <taxon>Rhodospirillales</taxon>
        <taxon>Stellaceae</taxon>
        <taxon>Stella</taxon>
    </lineage>
</organism>
<dbReference type="OrthoDB" id="5412728at2"/>
<name>A0A3N1LKZ6_9PROT</name>
<feature type="transmembrane region" description="Helical" evidence="6">
    <location>
        <begin position="52"/>
        <end position="71"/>
    </location>
</feature>
<dbReference type="Pfam" id="PF07690">
    <property type="entry name" value="MFS_1"/>
    <property type="match status" value="1"/>
</dbReference>
<feature type="transmembrane region" description="Helical" evidence="6">
    <location>
        <begin position="105"/>
        <end position="128"/>
    </location>
</feature>
<feature type="transmembrane region" description="Helical" evidence="6">
    <location>
        <begin position="251"/>
        <end position="272"/>
    </location>
</feature>
<feature type="transmembrane region" description="Helical" evidence="6">
    <location>
        <begin position="345"/>
        <end position="366"/>
    </location>
</feature>
<feature type="domain" description="Major facilitator superfamily (MFS) profile" evidence="7">
    <location>
        <begin position="14"/>
        <end position="404"/>
    </location>
</feature>
<dbReference type="GO" id="GO:0005886">
    <property type="term" value="C:plasma membrane"/>
    <property type="evidence" value="ECO:0007669"/>
    <property type="project" value="UniProtKB-SubCell"/>
</dbReference>
<dbReference type="InterPro" id="IPR050189">
    <property type="entry name" value="MFS_Efflux_Transporters"/>
</dbReference>
<sequence length="406" mass="41867">MMVRTLKVQPGTRLLWAVIAAQMLTQIGAFTLPALLPTYIDHWHLTRTEAGWLVGIFFAGYVASVPVLLALTDRLPARRIYLLGAGLTAAAHLGFGFLADGFWSAFLFRALAGIGWAGAYMPGLKILADGLDGDRQARAVSWHAAAVGAASALSFAVAGAAAAIWGEAASFRTGGFAAATGFFIAALWFPATTPAQPQQPRRLLAFGPVLRNRRAVGWIVGYAVHTWEMAALRAWGVTFLATALVDADGLWASPTMIFTLAGIVGIASSLCGNELAIRLGRRGLVTVAMLAGGGLAVAVGWVGVAIPWLAPILLVVWMAVVYLDSSALTSGTVQVAEPGLRGATLGLHSMAGYAGGLIGPLGVGLALDLGGGNGTSGWGLGFGHLAVVSLAGLLLLRRLGAARPAA</sequence>
<evidence type="ECO:0000256" key="6">
    <source>
        <dbReference type="SAM" id="Phobius"/>
    </source>
</evidence>
<dbReference type="EMBL" id="RJKX01000014">
    <property type="protein sequence ID" value="ROP91096.1"/>
    <property type="molecule type" value="Genomic_DNA"/>
</dbReference>
<evidence type="ECO:0000313" key="9">
    <source>
        <dbReference type="Proteomes" id="UP000278222"/>
    </source>
</evidence>
<dbReference type="InterPro" id="IPR011701">
    <property type="entry name" value="MFS"/>
</dbReference>
<keyword evidence="4 6" id="KW-1133">Transmembrane helix</keyword>
<protein>
    <submittedName>
        <fullName evidence="8">Putative MFS family arabinose efflux permease</fullName>
    </submittedName>
</protein>
<dbReference type="InterPro" id="IPR020846">
    <property type="entry name" value="MFS_dom"/>
</dbReference>
<accession>A0A3N1LKZ6</accession>
<feature type="transmembrane region" description="Helical" evidence="6">
    <location>
        <begin position="176"/>
        <end position="195"/>
    </location>
</feature>
<gene>
    <name evidence="8" type="ORF">EDC65_2959</name>
</gene>
<evidence type="ECO:0000313" key="8">
    <source>
        <dbReference type="EMBL" id="ROP91096.1"/>
    </source>
</evidence>
<feature type="transmembrane region" description="Helical" evidence="6">
    <location>
        <begin position="312"/>
        <end position="333"/>
    </location>
</feature>